<proteinExistence type="predicted"/>
<dbReference type="STRING" id="112248.SAMN05444392_11156"/>
<dbReference type="AlphaFoldDB" id="A0A1M4ZYY6"/>
<dbReference type="Proteomes" id="UP000184476">
    <property type="component" value="Unassembled WGS sequence"/>
</dbReference>
<organism evidence="1 2">
    <name type="scientific">Seinonella peptonophila</name>
    <dbReference type="NCBI Taxonomy" id="112248"/>
    <lineage>
        <taxon>Bacteria</taxon>
        <taxon>Bacillati</taxon>
        <taxon>Bacillota</taxon>
        <taxon>Bacilli</taxon>
        <taxon>Bacillales</taxon>
        <taxon>Thermoactinomycetaceae</taxon>
        <taxon>Seinonella</taxon>
    </lineage>
</organism>
<dbReference type="EMBL" id="FQVL01000011">
    <property type="protein sequence ID" value="SHF23218.1"/>
    <property type="molecule type" value="Genomic_DNA"/>
</dbReference>
<name>A0A1M4ZYY6_9BACL</name>
<evidence type="ECO:0000313" key="2">
    <source>
        <dbReference type="Proteomes" id="UP000184476"/>
    </source>
</evidence>
<sequence length="86" mass="10450">MTYRQEDWQEIYGEAELYDVPDEIPIKKVSKNRVKRKMIKYLKFGKHKVPMSNQEHQLLEKEYMRFIEEQKTPFGFVMHLIGGEKD</sequence>
<dbReference type="RefSeq" id="WP_073156319.1">
    <property type="nucleotide sequence ID" value="NZ_FQVL01000011.1"/>
</dbReference>
<protein>
    <submittedName>
        <fullName evidence="1">Uncharacterized protein</fullName>
    </submittedName>
</protein>
<accession>A0A1M4ZYY6</accession>
<keyword evidence="2" id="KW-1185">Reference proteome</keyword>
<evidence type="ECO:0000313" key="1">
    <source>
        <dbReference type="EMBL" id="SHF23218.1"/>
    </source>
</evidence>
<reference evidence="1 2" key="1">
    <citation type="submission" date="2016-11" db="EMBL/GenBank/DDBJ databases">
        <authorList>
            <person name="Jaros S."/>
            <person name="Januszkiewicz K."/>
            <person name="Wedrychowicz H."/>
        </authorList>
    </citation>
    <scope>NUCLEOTIDE SEQUENCE [LARGE SCALE GENOMIC DNA]</scope>
    <source>
        <strain evidence="1 2">DSM 44666</strain>
    </source>
</reference>
<gene>
    <name evidence="1" type="ORF">SAMN05444392_11156</name>
</gene>